<keyword evidence="2" id="KW-0560">Oxidoreductase</keyword>
<keyword evidence="2" id="KW-0349">Heme</keyword>
<dbReference type="CDD" id="cd00302">
    <property type="entry name" value="cytochrome_P450"/>
    <property type="match status" value="1"/>
</dbReference>
<dbReference type="PANTHER" id="PTHR46696:SF4">
    <property type="entry name" value="BIOTIN BIOSYNTHESIS CYTOCHROME P450"/>
    <property type="match status" value="1"/>
</dbReference>
<evidence type="ECO:0000313" key="4">
    <source>
        <dbReference type="Proteomes" id="UP000642107"/>
    </source>
</evidence>
<keyword evidence="4" id="KW-1185">Reference proteome</keyword>
<comment type="similarity">
    <text evidence="1 2">Belongs to the cytochrome P450 family.</text>
</comment>
<dbReference type="PROSITE" id="PS00086">
    <property type="entry name" value="CYTOCHROME_P450"/>
    <property type="match status" value="1"/>
</dbReference>
<dbReference type="InterPro" id="IPR002397">
    <property type="entry name" value="Cyt_P450_B"/>
</dbReference>
<keyword evidence="2" id="KW-0408">Iron</keyword>
<dbReference type="Gene3D" id="1.10.630.10">
    <property type="entry name" value="Cytochrome P450"/>
    <property type="match status" value="1"/>
</dbReference>
<organism evidence="3 4">
    <name type="scientific">Flavimobilis rhizosphaerae</name>
    <dbReference type="NCBI Taxonomy" id="2775421"/>
    <lineage>
        <taxon>Bacteria</taxon>
        <taxon>Bacillati</taxon>
        <taxon>Actinomycetota</taxon>
        <taxon>Actinomycetes</taxon>
        <taxon>Micrococcales</taxon>
        <taxon>Jonesiaceae</taxon>
        <taxon>Flavimobilis</taxon>
    </lineage>
</organism>
<dbReference type="InterPro" id="IPR001128">
    <property type="entry name" value="Cyt_P450"/>
</dbReference>
<sequence length="385" mass="41121">MAAVLLGGRALRRPLVRVPGLGWVTSDPVVSREILKDGRAFTILDEGGVGHLWGQILGDWVFDLFDGPGHHDLRTRARDLFTKATATEIVDDAWGPSLAAARATLDAGGTLDVGPLSRTLVGRMMTTILGIVPPAGRTQDAPWPTDAEALAIFRTGERLASVALGTGSSTHLSDAQVVTARGIVAELTSGVPDGWAHAPGHLLLGRCRELGLSLEETTGIASLLMVAGTETSASAMARTTALLVDTGEQHRLLAALARGEDPWDDVVREGLRVTSPASVIGRGVAADVKVAGRTLRAGERVMMLVWSANTAPGPFRIERPYVADNRQLWFGAGRHLCLGAALARAELEHLLRTLFEGGPLEIVRRRAQPKVLVPTYRTLEVRRAR</sequence>
<dbReference type="Pfam" id="PF00067">
    <property type="entry name" value="p450"/>
    <property type="match status" value="1"/>
</dbReference>
<dbReference type="InterPro" id="IPR036396">
    <property type="entry name" value="Cyt_P450_sf"/>
</dbReference>
<dbReference type="SUPFAM" id="SSF48264">
    <property type="entry name" value="Cytochrome P450"/>
    <property type="match status" value="1"/>
</dbReference>
<keyword evidence="2" id="KW-0479">Metal-binding</keyword>
<reference evidence="3 4" key="1">
    <citation type="submission" date="2020-09" db="EMBL/GenBank/DDBJ databases">
        <title>Flavimobilis rhizosphaerae sp. nov., isolated from rhizosphere soil of Spartina alterniflora.</title>
        <authorList>
            <person name="Hanqin C."/>
        </authorList>
    </citation>
    <scope>NUCLEOTIDE SEQUENCE [LARGE SCALE GENOMIC DNA]</scope>
    <source>
        <strain evidence="3 4">GY 10621</strain>
    </source>
</reference>
<dbReference type="InterPro" id="IPR017972">
    <property type="entry name" value="Cyt_P450_CS"/>
</dbReference>
<dbReference type="Proteomes" id="UP000642107">
    <property type="component" value="Unassembled WGS sequence"/>
</dbReference>
<comment type="caution">
    <text evidence="3">The sequence shown here is derived from an EMBL/GenBank/DDBJ whole genome shotgun (WGS) entry which is preliminary data.</text>
</comment>
<proteinExistence type="inferred from homology"/>
<name>A0ABR9DSQ8_9MICO</name>
<accession>A0ABR9DSQ8</accession>
<protein>
    <submittedName>
        <fullName evidence="3">Cytochrome P450</fullName>
    </submittedName>
</protein>
<dbReference type="PANTHER" id="PTHR46696">
    <property type="entry name" value="P450, PUTATIVE (EUROFUNG)-RELATED"/>
    <property type="match status" value="1"/>
</dbReference>
<dbReference type="PRINTS" id="PR00359">
    <property type="entry name" value="BP450"/>
</dbReference>
<dbReference type="EMBL" id="JACZDF010000006">
    <property type="protein sequence ID" value="MBD9699959.1"/>
    <property type="molecule type" value="Genomic_DNA"/>
</dbReference>
<gene>
    <name evidence="3" type="ORF">IGS67_10720</name>
</gene>
<evidence type="ECO:0000313" key="3">
    <source>
        <dbReference type="EMBL" id="MBD9699959.1"/>
    </source>
</evidence>
<keyword evidence="2" id="KW-0503">Monooxygenase</keyword>
<evidence type="ECO:0000256" key="2">
    <source>
        <dbReference type="RuleBase" id="RU000461"/>
    </source>
</evidence>
<evidence type="ECO:0000256" key="1">
    <source>
        <dbReference type="ARBA" id="ARBA00010617"/>
    </source>
</evidence>
<dbReference type="PRINTS" id="PR00385">
    <property type="entry name" value="P450"/>
</dbReference>